<dbReference type="PANTHER" id="PTHR35848">
    <property type="entry name" value="OXALATE-BINDING PROTEIN"/>
    <property type="match status" value="1"/>
</dbReference>
<dbReference type="SUPFAM" id="SSF51182">
    <property type="entry name" value="RmlC-like cupins"/>
    <property type="match status" value="1"/>
</dbReference>
<accession>A0A368DRD2</accession>
<dbReference type="InterPro" id="IPR051610">
    <property type="entry name" value="GPI/OXD"/>
</dbReference>
<sequence>MKKLNIYDIGGDIVKEDERYIVRDNKSLNNLIVSSTDLKPNKNTTGHKHPRQEEVYYFLRGTGKMELDNDLIDVTVGDVILIEDNVFHKVYAGNEGLYFLCVFDGKRNH</sequence>
<evidence type="ECO:0000259" key="2">
    <source>
        <dbReference type="Pfam" id="PF07883"/>
    </source>
</evidence>
<dbReference type="Gene3D" id="2.60.120.10">
    <property type="entry name" value="Jelly Rolls"/>
    <property type="match status" value="1"/>
</dbReference>
<evidence type="ECO:0000313" key="4">
    <source>
        <dbReference type="Proteomes" id="UP000253570"/>
    </source>
</evidence>
<reference evidence="3 4" key="1">
    <citation type="journal article" date="2018" name="Microbiome">
        <title>Fine metagenomic profile of the Mediterranean stratified and mixed water columns revealed by assembly and recruitment.</title>
        <authorList>
            <person name="Haro-Moreno J.M."/>
            <person name="Lopez-Perez M."/>
            <person name="De La Torre J.R."/>
            <person name="Picazo A."/>
            <person name="Camacho A."/>
            <person name="Rodriguez-Valera F."/>
        </authorList>
    </citation>
    <scope>NUCLEOTIDE SEQUENCE [LARGE SCALE GENOMIC DNA]</scope>
    <source>
        <strain evidence="3">MED-G57</strain>
    </source>
</reference>
<organism evidence="3 4">
    <name type="scientific">PS1 clade bacterium</name>
    <dbReference type="NCBI Taxonomy" id="2175152"/>
    <lineage>
        <taxon>Bacteria</taxon>
        <taxon>Pseudomonadati</taxon>
        <taxon>Pseudomonadota</taxon>
        <taxon>Alphaproteobacteria</taxon>
        <taxon>PS1 clade</taxon>
    </lineage>
</organism>
<comment type="caution">
    <text evidence="3">The sequence shown here is derived from an EMBL/GenBank/DDBJ whole genome shotgun (WGS) entry which is preliminary data.</text>
</comment>
<protein>
    <submittedName>
        <fullName evidence="3">Cupin domain-containing protein</fullName>
    </submittedName>
</protein>
<dbReference type="InterPro" id="IPR013096">
    <property type="entry name" value="Cupin_2"/>
</dbReference>
<dbReference type="GO" id="GO:0046872">
    <property type="term" value="F:metal ion binding"/>
    <property type="evidence" value="ECO:0007669"/>
    <property type="project" value="UniProtKB-KW"/>
</dbReference>
<evidence type="ECO:0000256" key="1">
    <source>
        <dbReference type="ARBA" id="ARBA00022723"/>
    </source>
</evidence>
<keyword evidence="1" id="KW-0479">Metal-binding</keyword>
<evidence type="ECO:0000313" key="3">
    <source>
        <dbReference type="EMBL" id="RCL74400.1"/>
    </source>
</evidence>
<dbReference type="Proteomes" id="UP000253570">
    <property type="component" value="Unassembled WGS sequence"/>
</dbReference>
<dbReference type="Pfam" id="PF07883">
    <property type="entry name" value="Cupin_2"/>
    <property type="match status" value="1"/>
</dbReference>
<dbReference type="InterPro" id="IPR011051">
    <property type="entry name" value="RmlC_Cupin_sf"/>
</dbReference>
<dbReference type="PANTHER" id="PTHR35848:SF6">
    <property type="entry name" value="CUPIN TYPE-2 DOMAIN-CONTAINING PROTEIN"/>
    <property type="match status" value="1"/>
</dbReference>
<proteinExistence type="predicted"/>
<dbReference type="InterPro" id="IPR014710">
    <property type="entry name" value="RmlC-like_jellyroll"/>
</dbReference>
<feature type="domain" description="Cupin type-2" evidence="2">
    <location>
        <begin position="37"/>
        <end position="103"/>
    </location>
</feature>
<dbReference type="AlphaFoldDB" id="A0A368DRD2"/>
<dbReference type="EMBL" id="QOQD01000002">
    <property type="protein sequence ID" value="RCL74400.1"/>
    <property type="molecule type" value="Genomic_DNA"/>
</dbReference>
<gene>
    <name evidence="3" type="ORF">DBW71_01355</name>
</gene>
<name>A0A368DRD2_9PROT</name>